<accession>A0A6S7AQI2</accession>
<proteinExistence type="predicted"/>
<evidence type="ECO:0000313" key="3">
    <source>
        <dbReference type="Proteomes" id="UP000494269"/>
    </source>
</evidence>
<evidence type="ECO:0000256" key="1">
    <source>
        <dbReference type="SAM" id="MobiDB-lite"/>
    </source>
</evidence>
<dbReference type="RefSeq" id="WP_175171923.1">
    <property type="nucleotide sequence ID" value="NZ_CADIJQ010000018.1"/>
</dbReference>
<dbReference type="NCBIfam" id="NF041856">
    <property type="entry name" value="CrpP_rel_fam"/>
    <property type="match status" value="1"/>
</dbReference>
<dbReference type="InterPro" id="IPR049847">
    <property type="entry name" value="CrpP-rel"/>
</dbReference>
<sequence length="84" mass="9107">MLDDIQKQGAEAARKGLSLLNCPYLKADAMPGHTGESPGEWLKRVNAWEEGWKKESAQRGANPSANPFAVSVAKRRPDSCNPAT</sequence>
<name>A0A6S7AQI2_9BURK</name>
<dbReference type="AlphaFoldDB" id="A0A6S7AQI2"/>
<dbReference type="Proteomes" id="UP000494269">
    <property type="component" value="Unassembled WGS sequence"/>
</dbReference>
<dbReference type="EMBL" id="CADIJQ010000018">
    <property type="protein sequence ID" value="CAB3743627.1"/>
    <property type="molecule type" value="Genomic_DNA"/>
</dbReference>
<feature type="region of interest" description="Disordered" evidence="1">
    <location>
        <begin position="53"/>
        <end position="84"/>
    </location>
</feature>
<evidence type="ECO:0000313" key="2">
    <source>
        <dbReference type="EMBL" id="CAB3743627.1"/>
    </source>
</evidence>
<reference evidence="2 3" key="1">
    <citation type="submission" date="2020-04" db="EMBL/GenBank/DDBJ databases">
        <authorList>
            <person name="De Canck E."/>
        </authorList>
    </citation>
    <scope>NUCLEOTIDE SEQUENCE [LARGE SCALE GENOMIC DNA]</scope>
    <source>
        <strain evidence="2 3">LMG 3441</strain>
    </source>
</reference>
<organism evidence="2 3">
    <name type="scientific">Achromobacter kerstersii</name>
    <dbReference type="NCBI Taxonomy" id="1353890"/>
    <lineage>
        <taxon>Bacteria</taxon>
        <taxon>Pseudomonadati</taxon>
        <taxon>Pseudomonadota</taxon>
        <taxon>Betaproteobacteria</taxon>
        <taxon>Burkholderiales</taxon>
        <taxon>Alcaligenaceae</taxon>
        <taxon>Achromobacter</taxon>
    </lineage>
</organism>
<gene>
    <name evidence="2" type="ORF">LMG3441_06018</name>
</gene>
<protein>
    <submittedName>
        <fullName evidence="2">Uncharacterized protein</fullName>
    </submittedName>
</protein>
<keyword evidence="3" id="KW-1185">Reference proteome</keyword>